<evidence type="ECO:0000256" key="5">
    <source>
        <dbReference type="ARBA" id="ARBA00022989"/>
    </source>
</evidence>
<dbReference type="RefSeq" id="WP_189695200.1">
    <property type="nucleotide sequence ID" value="NZ_BNCM01000019.1"/>
</dbReference>
<evidence type="ECO:0000256" key="3">
    <source>
        <dbReference type="ARBA" id="ARBA00022475"/>
    </source>
</evidence>
<keyword evidence="4 7" id="KW-0812">Transmembrane</keyword>
<feature type="transmembrane region" description="Helical" evidence="7">
    <location>
        <begin position="30"/>
        <end position="52"/>
    </location>
</feature>
<evidence type="ECO:0000256" key="7">
    <source>
        <dbReference type="RuleBase" id="RU363032"/>
    </source>
</evidence>
<evidence type="ECO:0000256" key="1">
    <source>
        <dbReference type="ARBA" id="ARBA00004651"/>
    </source>
</evidence>
<evidence type="ECO:0000256" key="4">
    <source>
        <dbReference type="ARBA" id="ARBA00022692"/>
    </source>
</evidence>
<dbReference type="InterPro" id="IPR000515">
    <property type="entry name" value="MetI-like"/>
</dbReference>
<evidence type="ECO:0000313" key="9">
    <source>
        <dbReference type="EMBL" id="MBL0706951.1"/>
    </source>
</evidence>
<protein>
    <submittedName>
        <fullName evidence="9">ABC transporter permease</fullName>
    </submittedName>
</protein>
<sequence>MTTVAATPATAPGRAGGLKRVVRSILRSKMATIGFALVVMHLLLALLAPLIAPHDPTANNPSAVLYLPGGTYPLGTDSLGRDILSRTLYGGQYALGVSLTATTIAVVLGTLIAGLAAYYGGWFDQIVTRVLDSVLAVPALLALLVVVTIFGSGLWVIVLGVVVVYTGGVTRIVRAAAMDVMPLDFITAARARGEGVIYVLTREVLPNILDVVLVEFAMRASWVVLLISSLSFLGFGANPPTPDWGLMVAENRSLMAVVPLATLAPIISLATLIIGLNLASDGLAKSLGVDRMKEIIG</sequence>
<feature type="transmembrane region" description="Helical" evidence="7">
    <location>
        <begin position="257"/>
        <end position="279"/>
    </location>
</feature>
<dbReference type="Gene3D" id="1.10.3720.10">
    <property type="entry name" value="MetI-like"/>
    <property type="match status" value="1"/>
</dbReference>
<dbReference type="SUPFAM" id="SSF161098">
    <property type="entry name" value="MetI-like"/>
    <property type="match status" value="1"/>
</dbReference>
<evidence type="ECO:0000256" key="2">
    <source>
        <dbReference type="ARBA" id="ARBA00022448"/>
    </source>
</evidence>
<accession>A0ABS1K5N3</accession>
<feature type="transmembrane region" description="Helical" evidence="7">
    <location>
        <begin position="130"/>
        <end position="149"/>
    </location>
</feature>
<evidence type="ECO:0000313" key="10">
    <source>
        <dbReference type="Proteomes" id="UP000639051"/>
    </source>
</evidence>
<dbReference type="InterPro" id="IPR035906">
    <property type="entry name" value="MetI-like_sf"/>
</dbReference>
<dbReference type="Proteomes" id="UP000639051">
    <property type="component" value="Unassembled WGS sequence"/>
</dbReference>
<dbReference type="Pfam" id="PF12911">
    <property type="entry name" value="OppC_N"/>
    <property type="match status" value="1"/>
</dbReference>
<keyword evidence="3" id="KW-1003">Cell membrane</keyword>
<comment type="subcellular location">
    <subcellularLocation>
        <location evidence="1 7">Cell membrane</location>
        <topology evidence="1 7">Multi-pass membrane protein</topology>
    </subcellularLocation>
</comment>
<proteinExistence type="inferred from homology"/>
<name>A0ABS1K5N3_9MICC</name>
<keyword evidence="6 7" id="KW-0472">Membrane</keyword>
<evidence type="ECO:0000256" key="6">
    <source>
        <dbReference type="ARBA" id="ARBA00023136"/>
    </source>
</evidence>
<reference evidence="9 10" key="1">
    <citation type="submission" date="2021-01" db="EMBL/GenBank/DDBJ databases">
        <title>Genome public.</title>
        <authorList>
            <person name="Liu C."/>
            <person name="Sun Q."/>
        </authorList>
    </citation>
    <scope>NUCLEOTIDE SEQUENCE [LARGE SCALE GENOMIC DNA]</scope>
    <source>
        <strain evidence="9 10">JC656</strain>
    </source>
</reference>
<feature type="domain" description="ABC transmembrane type-1" evidence="8">
    <location>
        <begin position="91"/>
        <end position="275"/>
    </location>
</feature>
<comment type="similarity">
    <text evidence="7">Belongs to the binding-protein-dependent transport system permease family.</text>
</comment>
<dbReference type="PANTHER" id="PTHR43386:SF25">
    <property type="entry name" value="PEPTIDE ABC TRANSPORTER PERMEASE PROTEIN"/>
    <property type="match status" value="1"/>
</dbReference>
<feature type="transmembrane region" description="Helical" evidence="7">
    <location>
        <begin position="155"/>
        <end position="173"/>
    </location>
</feature>
<dbReference type="CDD" id="cd06261">
    <property type="entry name" value="TM_PBP2"/>
    <property type="match status" value="1"/>
</dbReference>
<keyword evidence="5 7" id="KW-1133">Transmembrane helix</keyword>
<keyword evidence="10" id="KW-1185">Reference proteome</keyword>
<feature type="transmembrane region" description="Helical" evidence="7">
    <location>
        <begin position="93"/>
        <end position="118"/>
    </location>
</feature>
<dbReference type="InterPro" id="IPR050366">
    <property type="entry name" value="BP-dependent_transpt_permease"/>
</dbReference>
<dbReference type="EMBL" id="JAERRC010000040">
    <property type="protein sequence ID" value="MBL0706951.1"/>
    <property type="molecule type" value="Genomic_DNA"/>
</dbReference>
<keyword evidence="2 7" id="KW-0813">Transport</keyword>
<dbReference type="PROSITE" id="PS50928">
    <property type="entry name" value="ABC_TM1"/>
    <property type="match status" value="1"/>
</dbReference>
<organism evidence="9 10">
    <name type="scientific">Sinomonas cellulolyticus</name>
    <dbReference type="NCBI Taxonomy" id="2801916"/>
    <lineage>
        <taxon>Bacteria</taxon>
        <taxon>Bacillati</taxon>
        <taxon>Actinomycetota</taxon>
        <taxon>Actinomycetes</taxon>
        <taxon>Micrococcales</taxon>
        <taxon>Micrococcaceae</taxon>
        <taxon>Sinomonas</taxon>
    </lineage>
</organism>
<dbReference type="Pfam" id="PF00528">
    <property type="entry name" value="BPD_transp_1"/>
    <property type="match status" value="1"/>
</dbReference>
<gene>
    <name evidence="9" type="ORF">JJE72_15755</name>
</gene>
<feature type="transmembrane region" description="Helical" evidence="7">
    <location>
        <begin position="216"/>
        <end position="237"/>
    </location>
</feature>
<dbReference type="InterPro" id="IPR025966">
    <property type="entry name" value="OppC_N"/>
</dbReference>
<dbReference type="PANTHER" id="PTHR43386">
    <property type="entry name" value="OLIGOPEPTIDE TRANSPORT SYSTEM PERMEASE PROTEIN APPC"/>
    <property type="match status" value="1"/>
</dbReference>
<evidence type="ECO:0000259" key="8">
    <source>
        <dbReference type="PROSITE" id="PS50928"/>
    </source>
</evidence>
<comment type="caution">
    <text evidence="9">The sequence shown here is derived from an EMBL/GenBank/DDBJ whole genome shotgun (WGS) entry which is preliminary data.</text>
</comment>